<evidence type="ECO:0000256" key="1">
    <source>
        <dbReference type="SAM" id="MobiDB-lite"/>
    </source>
</evidence>
<feature type="region of interest" description="Disordered" evidence="1">
    <location>
        <begin position="192"/>
        <end position="248"/>
    </location>
</feature>
<dbReference type="VEuPathDB" id="FungiDB:TREMEDRAFT_67599"/>
<evidence type="ECO:0008006" key="6">
    <source>
        <dbReference type="Google" id="ProtNLM"/>
    </source>
</evidence>
<feature type="transmembrane region" description="Helical" evidence="2">
    <location>
        <begin position="81"/>
        <end position="105"/>
    </location>
</feature>
<dbReference type="Proteomes" id="UP000289152">
    <property type="component" value="Unassembled WGS sequence"/>
</dbReference>
<dbReference type="OrthoDB" id="2575673at2759"/>
<feature type="transmembrane region" description="Helical" evidence="2">
    <location>
        <begin position="289"/>
        <end position="309"/>
    </location>
</feature>
<keyword evidence="2" id="KW-1133">Transmembrane helix</keyword>
<feature type="signal peptide" evidence="3">
    <location>
        <begin position="1"/>
        <end position="30"/>
    </location>
</feature>
<evidence type="ECO:0000313" key="4">
    <source>
        <dbReference type="EMBL" id="RXK40943.1"/>
    </source>
</evidence>
<comment type="caution">
    <text evidence="4">The sequence shown here is derived from an EMBL/GenBank/DDBJ whole genome shotgun (WGS) entry which is preliminary data.</text>
</comment>
<feature type="transmembrane region" description="Helical" evidence="2">
    <location>
        <begin position="384"/>
        <end position="406"/>
    </location>
</feature>
<feature type="transmembrane region" description="Helical" evidence="2">
    <location>
        <begin position="330"/>
        <end position="352"/>
    </location>
</feature>
<name>A0A4Q1BSD0_TREME</name>
<keyword evidence="2" id="KW-0812">Transmembrane</keyword>
<feature type="region of interest" description="Disordered" evidence="1">
    <location>
        <begin position="425"/>
        <end position="451"/>
    </location>
</feature>
<organism evidence="4 5">
    <name type="scientific">Tremella mesenterica</name>
    <name type="common">Jelly fungus</name>
    <dbReference type="NCBI Taxonomy" id="5217"/>
    <lineage>
        <taxon>Eukaryota</taxon>
        <taxon>Fungi</taxon>
        <taxon>Dikarya</taxon>
        <taxon>Basidiomycota</taxon>
        <taxon>Agaricomycotina</taxon>
        <taxon>Tremellomycetes</taxon>
        <taxon>Tremellales</taxon>
        <taxon>Tremellaceae</taxon>
        <taxon>Tremella</taxon>
    </lineage>
</organism>
<sequence>MPSALFTASQSRWALHILVGVLSAVAIASSAPPRAEMYSGQAGDIRGLTVILGSCGLGGVSILRAANILLPKPWRIYADRLEFTIVAMLWICWTSATMAFSAFTLEKGVCSFEISEVFLPNCPLLTFDLALLHLLSSTTLSLLLVILSTALSPNYYLQYSNMDPSEEIATKDVPESDVFVMWEMALASPPQSPKLGSAKLKDPSTPAMSYGTQSPTTPLAQRLPQPTNPYSSSAESDINGTSGEAGVPKKRDKFAEGRVWNYVPLLFCSIVVVGCAGFVMAYGQSVGSSIFIIIVGIFSAAFAIVFLKIHSRTTKSTDPKSIFDRQDRALEVACAGFLFLLWPFAAIIFTLLPSVPNRACANPAASAAPTIDPVGQLEAQMTCFLSTTVITLAWFASWLFFARLLGLVFPMPDMDRLPVLQSHSNSNVPEARPLLRNIPESRPTPEHPKMGWGRIVAGEAFELGEAEED</sequence>
<keyword evidence="3" id="KW-0732">Signal</keyword>
<accession>A0A4Q1BSD0</accession>
<evidence type="ECO:0000256" key="3">
    <source>
        <dbReference type="SAM" id="SignalP"/>
    </source>
</evidence>
<feature type="compositionally biased region" description="Polar residues" evidence="1">
    <location>
        <begin position="206"/>
        <end position="242"/>
    </location>
</feature>
<keyword evidence="2" id="KW-0472">Membrane</keyword>
<protein>
    <recommendedName>
        <fullName evidence="6">MARVEL domain-containing protein</fullName>
    </recommendedName>
</protein>
<feature type="transmembrane region" description="Helical" evidence="2">
    <location>
        <begin position="259"/>
        <end position="283"/>
    </location>
</feature>
<dbReference type="EMBL" id="SDIL01000013">
    <property type="protein sequence ID" value="RXK40943.1"/>
    <property type="molecule type" value="Genomic_DNA"/>
</dbReference>
<keyword evidence="5" id="KW-1185">Reference proteome</keyword>
<dbReference type="InParanoid" id="A0A4Q1BSD0"/>
<evidence type="ECO:0000256" key="2">
    <source>
        <dbReference type="SAM" id="Phobius"/>
    </source>
</evidence>
<feature type="transmembrane region" description="Helical" evidence="2">
    <location>
        <begin position="46"/>
        <end position="69"/>
    </location>
</feature>
<dbReference type="AlphaFoldDB" id="A0A4Q1BSD0"/>
<feature type="transmembrane region" description="Helical" evidence="2">
    <location>
        <begin position="125"/>
        <end position="147"/>
    </location>
</feature>
<proteinExistence type="predicted"/>
<evidence type="ECO:0000313" key="5">
    <source>
        <dbReference type="Proteomes" id="UP000289152"/>
    </source>
</evidence>
<reference evidence="4 5" key="1">
    <citation type="submission" date="2016-06" db="EMBL/GenBank/DDBJ databases">
        <title>Evolution of pathogenesis and genome organization in the Tremellales.</title>
        <authorList>
            <person name="Cuomo C."/>
            <person name="Litvintseva A."/>
            <person name="Heitman J."/>
            <person name="Chen Y."/>
            <person name="Sun S."/>
            <person name="Springer D."/>
            <person name="Dromer F."/>
            <person name="Young S."/>
            <person name="Zeng Q."/>
            <person name="Chapman S."/>
            <person name="Gujja S."/>
            <person name="Saif S."/>
            <person name="Birren B."/>
        </authorList>
    </citation>
    <scope>NUCLEOTIDE SEQUENCE [LARGE SCALE GENOMIC DNA]</scope>
    <source>
        <strain evidence="4 5">ATCC 28783</strain>
    </source>
</reference>
<feature type="chain" id="PRO_5020632470" description="MARVEL domain-containing protein" evidence="3">
    <location>
        <begin position="31"/>
        <end position="469"/>
    </location>
</feature>
<gene>
    <name evidence="4" type="ORF">M231_01791</name>
</gene>